<feature type="region of interest" description="Disordered" evidence="3">
    <location>
        <begin position="388"/>
        <end position="411"/>
    </location>
</feature>
<sequence>MLSRLGPNLGRAARATAVRCLRSAAAAACPPATAAAATATTTTIPLPSGPRLVVRQMASFPRFGPGGGRLGGPLRATSIYPVKPSRRAVAAASLDDSVEVWSSGKGGPHSKRATRRDAHWFSEKIKNLARHDYMAAYGLLKDMHRHRQPPTTIHYNLIIQAASKRAQSTTSIAEACQHRNRAMGFYREMRKVGILPSSTTFVLLLKSCSASLAINDLSNRYLREIRTDVSNPATSVDAYFHRTYAQICKLWDEYTDRVAIGRNPESAPTQGLLNKHLHQVETFSEDSIQNMDIRVFNAFTHSLVFCGAIKRAFSELDSLGYSAGLEPDARTYSSMLTAMQIMGDVNGALRLYEHAMARELRHRDFRIVDSFLVGRLLTVGLITKFRPLPDPSDSQRGDPHTSLTLNPSLLDSSTIRPTEESTVAELTPDVMKSAQVSMINHFLQFCTNLDRSPEYLEEQRPSHKDLQTAAFIALATYRPDLAAAVMARIEQYLGAPSFSTLEVHRLYHDLKQTTVEPVDISFPDVFFPEHYLYPALAHLAALASFAWPNALPRDGNSFLGTHPNMAGLPSAFLSSDQQHDATASVLGPQLFRNIQNVDILDARRAHVHRWVLLAMLRAPDSANIACGWDAVANAMNGYRVIGDHSEALEFNQHLMAKLNAVREEWFRSNNDIESEIRAHLSQRVQSLLDPPPSYHRTLRAIKRDMRHSPYSPPRRRLDPDATPETTQELARRLAPCPMDVTLVQRIMADFMVRSFRRNADHLLRALRQERERIMLQEAARAREREKAASVGDTTAAARLTTPRRRLSIHLPEEEVPEAPRRFAYGRLSAPAVASVPSDQLDALRSYEEKYAQDMKAHSAWYQVYGEDQIAKAFVSRPTDEAAAASPQAKTPERPLVTPERPSTPPTRSPRVAALAAATGNITGPTAYSSSSPVTEQSKPASPAPDAQSTSRQKAPAFARPTVPDGSLPDGFRSK</sequence>
<evidence type="ECO:0000256" key="3">
    <source>
        <dbReference type="SAM" id="MobiDB-lite"/>
    </source>
</evidence>
<dbReference type="PANTHER" id="PTHR47942">
    <property type="entry name" value="TETRATRICOPEPTIDE REPEAT (TPR)-LIKE SUPERFAMILY PROTEIN-RELATED"/>
    <property type="match status" value="1"/>
</dbReference>
<gene>
    <name evidence="4" type="ORF">H696_01153</name>
</gene>
<feature type="region of interest" description="Disordered" evidence="3">
    <location>
        <begin position="703"/>
        <end position="724"/>
    </location>
</feature>
<organism evidence="4">
    <name type="scientific">Fonticula alba</name>
    <name type="common">Slime mold</name>
    <dbReference type="NCBI Taxonomy" id="691883"/>
    <lineage>
        <taxon>Eukaryota</taxon>
        <taxon>Rotosphaerida</taxon>
        <taxon>Fonticulaceae</taxon>
        <taxon>Fonticula</taxon>
    </lineage>
</organism>
<proteinExistence type="predicted"/>
<dbReference type="InterPro" id="IPR011990">
    <property type="entry name" value="TPR-like_helical_dom_sf"/>
</dbReference>
<feature type="region of interest" description="Disordered" evidence="3">
    <location>
        <begin position="876"/>
        <end position="974"/>
    </location>
</feature>
<dbReference type="Gene3D" id="1.25.40.10">
    <property type="entry name" value="Tetratricopeptide repeat domain"/>
    <property type="match status" value="2"/>
</dbReference>
<keyword evidence="1" id="KW-0677">Repeat</keyword>
<feature type="coiled-coil region" evidence="2">
    <location>
        <begin position="752"/>
        <end position="786"/>
    </location>
</feature>
<keyword evidence="5" id="KW-1185">Reference proteome</keyword>
<evidence type="ECO:0000313" key="4">
    <source>
        <dbReference type="EMBL" id="KCV71732.1"/>
    </source>
</evidence>
<dbReference type="OrthoDB" id="185373at2759"/>
<dbReference type="PANTHER" id="PTHR47942:SF63">
    <property type="entry name" value="PENTATRICOPEPTIDE REPEAT-CONTAINING PROTEIN"/>
    <property type="match status" value="1"/>
</dbReference>
<evidence type="ECO:0008006" key="6">
    <source>
        <dbReference type="Google" id="ProtNLM"/>
    </source>
</evidence>
<dbReference type="InterPro" id="IPR051222">
    <property type="entry name" value="PPR/CCM1_RNA-binding"/>
</dbReference>
<keyword evidence="2" id="KW-0175">Coiled coil</keyword>
<name>A0A058ZE44_FONAL</name>
<accession>A0A058ZE44</accession>
<dbReference type="EMBL" id="KB932202">
    <property type="protein sequence ID" value="KCV71732.1"/>
    <property type="molecule type" value="Genomic_DNA"/>
</dbReference>
<protein>
    <recommendedName>
        <fullName evidence="6">Pentacotripeptide-repeat region of PRORP domain-containing protein</fullName>
    </recommendedName>
</protein>
<evidence type="ECO:0000256" key="2">
    <source>
        <dbReference type="SAM" id="Coils"/>
    </source>
</evidence>
<dbReference type="Proteomes" id="UP000030693">
    <property type="component" value="Unassembled WGS sequence"/>
</dbReference>
<evidence type="ECO:0000313" key="5">
    <source>
        <dbReference type="Proteomes" id="UP000030693"/>
    </source>
</evidence>
<evidence type="ECO:0000256" key="1">
    <source>
        <dbReference type="ARBA" id="ARBA00022737"/>
    </source>
</evidence>
<feature type="compositionally biased region" description="Polar residues" evidence="3">
    <location>
        <begin position="919"/>
        <end position="939"/>
    </location>
</feature>
<dbReference type="GeneID" id="20525878"/>
<dbReference type="RefSeq" id="XP_009493310.1">
    <property type="nucleotide sequence ID" value="XM_009495035.1"/>
</dbReference>
<reference evidence="4" key="1">
    <citation type="submission" date="2013-04" db="EMBL/GenBank/DDBJ databases">
        <title>The Genome Sequence of Fonticula alba ATCC 38817.</title>
        <authorList>
            <consortium name="The Broad Institute Genomics Platform"/>
            <person name="Russ C."/>
            <person name="Cuomo C."/>
            <person name="Burger G."/>
            <person name="Gray M.W."/>
            <person name="Holland P.W.H."/>
            <person name="King N."/>
            <person name="Lang F.B.F."/>
            <person name="Roger A.J."/>
            <person name="Ruiz-Trillo I."/>
            <person name="Brown M."/>
            <person name="Walker B."/>
            <person name="Young S."/>
            <person name="Zeng Q."/>
            <person name="Gargeya S."/>
            <person name="Fitzgerald M."/>
            <person name="Haas B."/>
            <person name="Abouelleil A."/>
            <person name="Allen A.W."/>
            <person name="Alvarado L."/>
            <person name="Arachchi H.M."/>
            <person name="Berlin A.M."/>
            <person name="Chapman S.B."/>
            <person name="Gainer-Dewar J."/>
            <person name="Goldberg J."/>
            <person name="Griggs A."/>
            <person name="Gujja S."/>
            <person name="Hansen M."/>
            <person name="Howarth C."/>
            <person name="Imamovic A."/>
            <person name="Ireland A."/>
            <person name="Larimer J."/>
            <person name="McCowan C."/>
            <person name="Murphy C."/>
            <person name="Pearson M."/>
            <person name="Poon T.W."/>
            <person name="Priest M."/>
            <person name="Roberts A."/>
            <person name="Saif S."/>
            <person name="Shea T."/>
            <person name="Sisk P."/>
            <person name="Sykes S."/>
            <person name="Wortman J."/>
            <person name="Nusbaum C."/>
            <person name="Birren B."/>
        </authorList>
    </citation>
    <scope>NUCLEOTIDE SEQUENCE [LARGE SCALE GENOMIC DNA]</scope>
    <source>
        <strain evidence="4">ATCC 38817</strain>
    </source>
</reference>
<dbReference type="AlphaFoldDB" id="A0A058ZE44"/>
<feature type="compositionally biased region" description="Polar residues" evidence="3">
    <location>
        <begin position="401"/>
        <end position="411"/>
    </location>
</feature>